<name>A0ACC2INZ5_9PLEO</name>
<protein>
    <submittedName>
        <fullName evidence="1">Uncharacterized protein</fullName>
    </submittedName>
</protein>
<gene>
    <name evidence="1" type="ORF">OPT61_g1747</name>
</gene>
<keyword evidence="2" id="KW-1185">Reference proteome</keyword>
<evidence type="ECO:0000313" key="2">
    <source>
        <dbReference type="Proteomes" id="UP001153331"/>
    </source>
</evidence>
<reference evidence="1" key="1">
    <citation type="submission" date="2022-11" db="EMBL/GenBank/DDBJ databases">
        <title>Genome Sequence of Boeremia exigua.</title>
        <authorList>
            <person name="Buettner E."/>
        </authorList>
    </citation>
    <scope>NUCLEOTIDE SEQUENCE</scope>
    <source>
        <strain evidence="1">CU02</strain>
    </source>
</reference>
<comment type="caution">
    <text evidence="1">The sequence shown here is derived from an EMBL/GenBank/DDBJ whole genome shotgun (WGS) entry which is preliminary data.</text>
</comment>
<evidence type="ECO:0000313" key="1">
    <source>
        <dbReference type="EMBL" id="KAJ8116945.1"/>
    </source>
</evidence>
<organism evidence="1 2">
    <name type="scientific">Boeremia exigua</name>
    <dbReference type="NCBI Taxonomy" id="749465"/>
    <lineage>
        <taxon>Eukaryota</taxon>
        <taxon>Fungi</taxon>
        <taxon>Dikarya</taxon>
        <taxon>Ascomycota</taxon>
        <taxon>Pezizomycotina</taxon>
        <taxon>Dothideomycetes</taxon>
        <taxon>Pleosporomycetidae</taxon>
        <taxon>Pleosporales</taxon>
        <taxon>Pleosporineae</taxon>
        <taxon>Didymellaceae</taxon>
        <taxon>Boeremia</taxon>
    </lineage>
</organism>
<accession>A0ACC2INZ5</accession>
<proteinExistence type="predicted"/>
<sequence>MAAKSKAKSADGAAKRRGHLRSKVEKRDDDIIHTNDSSIVSKRCVSKLYLSNEPDFYEPFAPKYVRRNPLINRGYWLRMHAIEQIVKRFLEEEDGKKKVVINLGCGYDPLPFQFWHRYASLTENATFIDVDYPQLIDKKTDVLFTKSLLRNALLKTVLRSAESPIRVRSDKYMAIGCDLRDLQLLEKTLRSELEMPNSTILFVAEVSVTYMPLEDANTLIRWANTFESSRFCVLEQYLPQGPDHPFAHTMLTHFDKLHASINSVKRYQTLAQQSSRFLDAGWPSLALAVNLWDLWSDDSFTPPSLRRRVDTIEPFDEWEEFALFGGHYFILVASNAKVEAAASPDVGATSADAHVDSISEPAPISLQSFKVPADSAWTPRRFTAAFTLDKDAVAVHGGQGPQTRLSSISAFTRGNAECHIQAESALQPSARMCHTVTSINETSALLVGGRASPAQALGDCWLVNKGKWSAVDDIPSPRYRHSAVCVNVSYDMSQSAGVLVFGGKSSDGAAMNDWFLWTPNNGWHSLPVDGPRPPSRFGAAISAFGVAQQARSCGLLIGGIGACGTVLDDVWEWSLSGTTSLRLNFRDMTKSVRSSLKGPTYARFGASLVTWGDDLLLIGGVSKLGVVNLAEEFMLLTRNDTGINIQHPKVHLPACWPLLVGTGISVTSRNEIVVAGGGAVCFSMGSFWNEHYYTITPSETDVKAWKPIYPQANNTAPTQTGSTEQNECKVQPKKGRKITKGPRSTGVLRVQLHTPQDFAALVAKSKPAIITGLDIGPCTELWKLDYLQSKLGSDRELVVHECTSSAMTFGTKNFTYEKRSVSSFFSSISSGAPSYLRAISSTQPNKLPTRLEDDFPTISADFKIPSLCRSVINDDTYHSSPLRISGPVSLWLHYDVHPNILSQISGTKTLTLYPPSDVSHLAYPPGASSSSLPLSALSHNPRLHPHTASLAPGDVLFIPPMWSHTATPNEGVSVAVNVFWKGLPDSEYAAGRDVYGNRDVKGYENGRRDVEKIVRAFKGLPADVSDFYLQRLASEILEKGKKQAEKVASQKEDAKGEGKEGAGGGN</sequence>
<dbReference type="Proteomes" id="UP001153331">
    <property type="component" value="Unassembled WGS sequence"/>
</dbReference>
<dbReference type="EMBL" id="JAPHNI010000073">
    <property type="protein sequence ID" value="KAJ8116945.1"/>
    <property type="molecule type" value="Genomic_DNA"/>
</dbReference>